<dbReference type="Proteomes" id="UP001303473">
    <property type="component" value="Unassembled WGS sequence"/>
</dbReference>
<sequence length="266" mass="30000">MNAVVNLIGKKALGDLKKKNIKTNSDNPYLEKVPIQNRHGKVTKYKMRERPIPEGLSDNDRKILRHVRKRAYSWDMGFRLCCFRLRIGWSFIIGLIPVLGDVADALMCWNLIRTADKIDGGLPTDLRWRMMLNMFIDFGIGFIPIIGDFGDALYRSNTRNAWLLDAYLTKKAEMQREGQVITDLDHQGNLEPGPHPPQSQRKQRGGWFSRGGSRQPDVEEGVFAPAPAPAHASTPASGAPPAYSRRQERGVISPANQINSKQSRPR</sequence>
<proteinExistence type="predicted"/>
<dbReference type="AlphaFoldDB" id="A0AAN6S8D1"/>
<accession>A0AAN6S8D1</accession>
<feature type="compositionally biased region" description="Low complexity" evidence="1">
    <location>
        <begin position="229"/>
        <end position="242"/>
    </location>
</feature>
<feature type="compositionally biased region" description="Polar residues" evidence="1">
    <location>
        <begin position="254"/>
        <end position="266"/>
    </location>
</feature>
<evidence type="ECO:0008006" key="4">
    <source>
        <dbReference type="Google" id="ProtNLM"/>
    </source>
</evidence>
<reference evidence="3" key="1">
    <citation type="journal article" date="2023" name="Mol. Phylogenet. Evol.">
        <title>Genome-scale phylogeny and comparative genomics of the fungal order Sordariales.</title>
        <authorList>
            <person name="Hensen N."/>
            <person name="Bonometti L."/>
            <person name="Westerberg I."/>
            <person name="Brannstrom I.O."/>
            <person name="Guillou S."/>
            <person name="Cros-Aarteil S."/>
            <person name="Calhoun S."/>
            <person name="Haridas S."/>
            <person name="Kuo A."/>
            <person name="Mondo S."/>
            <person name="Pangilinan J."/>
            <person name="Riley R."/>
            <person name="LaButti K."/>
            <person name="Andreopoulos B."/>
            <person name="Lipzen A."/>
            <person name="Chen C."/>
            <person name="Yan M."/>
            <person name="Daum C."/>
            <person name="Ng V."/>
            <person name="Clum A."/>
            <person name="Steindorff A."/>
            <person name="Ohm R.A."/>
            <person name="Martin F."/>
            <person name="Silar P."/>
            <person name="Natvig D.O."/>
            <person name="Lalanne C."/>
            <person name="Gautier V."/>
            <person name="Ament-Velasquez S.L."/>
            <person name="Kruys A."/>
            <person name="Hutchinson M.I."/>
            <person name="Powell A.J."/>
            <person name="Barry K."/>
            <person name="Miller A.N."/>
            <person name="Grigoriev I.V."/>
            <person name="Debuchy R."/>
            <person name="Gladieux P."/>
            <person name="Hiltunen Thoren M."/>
            <person name="Johannesson H."/>
        </authorList>
    </citation>
    <scope>NUCLEOTIDE SEQUENCE [LARGE SCALE GENOMIC DNA]</scope>
    <source>
        <strain evidence="3">CBS 340.73</strain>
    </source>
</reference>
<dbReference type="PANTHER" id="PTHR35519">
    <property type="entry name" value="MEMBRANE PROTEINS"/>
    <property type="match status" value="1"/>
</dbReference>
<evidence type="ECO:0000313" key="3">
    <source>
        <dbReference type="Proteomes" id="UP001303473"/>
    </source>
</evidence>
<keyword evidence="3" id="KW-1185">Reference proteome</keyword>
<dbReference type="PANTHER" id="PTHR35519:SF2">
    <property type="entry name" value="PH DOMAIN PROTEIN"/>
    <property type="match status" value="1"/>
</dbReference>
<feature type="region of interest" description="Disordered" evidence="1">
    <location>
        <begin position="185"/>
        <end position="266"/>
    </location>
</feature>
<evidence type="ECO:0000313" key="2">
    <source>
        <dbReference type="EMBL" id="KAK3944255.1"/>
    </source>
</evidence>
<dbReference type="EMBL" id="MU853760">
    <property type="protein sequence ID" value="KAK3944255.1"/>
    <property type="molecule type" value="Genomic_DNA"/>
</dbReference>
<evidence type="ECO:0000256" key="1">
    <source>
        <dbReference type="SAM" id="MobiDB-lite"/>
    </source>
</evidence>
<organism evidence="2 3">
    <name type="scientific">Diplogelasinospora grovesii</name>
    <dbReference type="NCBI Taxonomy" id="303347"/>
    <lineage>
        <taxon>Eukaryota</taxon>
        <taxon>Fungi</taxon>
        <taxon>Dikarya</taxon>
        <taxon>Ascomycota</taxon>
        <taxon>Pezizomycotina</taxon>
        <taxon>Sordariomycetes</taxon>
        <taxon>Sordariomycetidae</taxon>
        <taxon>Sordariales</taxon>
        <taxon>Diplogelasinosporaceae</taxon>
        <taxon>Diplogelasinospora</taxon>
    </lineage>
</organism>
<comment type="caution">
    <text evidence="2">The sequence shown here is derived from an EMBL/GenBank/DDBJ whole genome shotgun (WGS) entry which is preliminary data.</text>
</comment>
<dbReference type="InterPro" id="IPR025187">
    <property type="entry name" value="DUF4112"/>
</dbReference>
<dbReference type="Pfam" id="PF13430">
    <property type="entry name" value="DUF4112"/>
    <property type="match status" value="1"/>
</dbReference>
<protein>
    <recommendedName>
        <fullName evidence="4">PH domain-containing protein</fullName>
    </recommendedName>
</protein>
<gene>
    <name evidence="2" type="ORF">QBC46DRAFT_374826</name>
</gene>
<name>A0AAN6S8D1_9PEZI</name>